<feature type="transmembrane region" description="Helical" evidence="6">
    <location>
        <begin position="7"/>
        <end position="28"/>
    </location>
</feature>
<reference evidence="7 8" key="1">
    <citation type="journal article" date="2018" name="Arch. Microbiol.">
        <title>New insights into the metabolic potential of the phototrophic purple bacterium Rhodopila globiformis DSM 161(T) from its draft genome sequence and evidence for a vanadium-dependent nitrogenase.</title>
        <authorList>
            <person name="Imhoff J.F."/>
            <person name="Rahn T."/>
            <person name="Kunzel S."/>
            <person name="Neulinger S.C."/>
        </authorList>
    </citation>
    <scope>NUCLEOTIDE SEQUENCE [LARGE SCALE GENOMIC DNA]</scope>
    <source>
        <strain evidence="7 8">DSM 161</strain>
    </source>
</reference>
<evidence type="ECO:0000256" key="4">
    <source>
        <dbReference type="ARBA" id="ARBA00023136"/>
    </source>
</evidence>
<dbReference type="Pfam" id="PF04191">
    <property type="entry name" value="PEMT"/>
    <property type="match status" value="1"/>
</dbReference>
<dbReference type="EMBL" id="NHRY01000264">
    <property type="protein sequence ID" value="PPQ26868.1"/>
    <property type="molecule type" value="Genomic_DNA"/>
</dbReference>
<dbReference type="OrthoDB" id="9816156at2"/>
<feature type="transmembrane region" description="Helical" evidence="6">
    <location>
        <begin position="40"/>
        <end position="61"/>
    </location>
</feature>
<proteinExistence type="predicted"/>
<keyword evidence="8" id="KW-1185">Reference proteome</keyword>
<evidence type="ECO:0000256" key="6">
    <source>
        <dbReference type="SAM" id="Phobius"/>
    </source>
</evidence>
<keyword evidence="4 6" id="KW-0472">Membrane</keyword>
<organism evidence="7 8">
    <name type="scientific">Rhodopila globiformis</name>
    <name type="common">Rhodopseudomonas globiformis</name>
    <dbReference type="NCBI Taxonomy" id="1071"/>
    <lineage>
        <taxon>Bacteria</taxon>
        <taxon>Pseudomonadati</taxon>
        <taxon>Pseudomonadota</taxon>
        <taxon>Alphaproteobacteria</taxon>
        <taxon>Acetobacterales</taxon>
        <taxon>Acetobacteraceae</taxon>
        <taxon>Rhodopila</taxon>
    </lineage>
</organism>
<dbReference type="PROSITE" id="PS50244">
    <property type="entry name" value="S5A_REDUCTASE"/>
    <property type="match status" value="1"/>
</dbReference>
<name>A0A2S6MWY7_RHOGL</name>
<evidence type="ECO:0000256" key="5">
    <source>
        <dbReference type="SAM" id="MobiDB-lite"/>
    </source>
</evidence>
<protein>
    <submittedName>
        <fullName evidence="7">Uncharacterized protein</fullName>
    </submittedName>
</protein>
<feature type="region of interest" description="Disordered" evidence="5">
    <location>
        <begin position="192"/>
        <end position="222"/>
    </location>
</feature>
<comment type="subcellular location">
    <subcellularLocation>
        <location evidence="1">Endomembrane system</location>
        <topology evidence="1">Multi-pass membrane protein</topology>
    </subcellularLocation>
</comment>
<dbReference type="Gene3D" id="1.20.120.1630">
    <property type="match status" value="1"/>
</dbReference>
<keyword evidence="2 6" id="KW-0812">Transmembrane</keyword>
<evidence type="ECO:0000313" key="8">
    <source>
        <dbReference type="Proteomes" id="UP000239724"/>
    </source>
</evidence>
<accession>A0A2S6MWY7</accession>
<feature type="transmembrane region" description="Helical" evidence="6">
    <location>
        <begin position="127"/>
        <end position="153"/>
    </location>
</feature>
<evidence type="ECO:0000256" key="3">
    <source>
        <dbReference type="ARBA" id="ARBA00022989"/>
    </source>
</evidence>
<keyword evidence="3 6" id="KW-1133">Transmembrane helix</keyword>
<evidence type="ECO:0000313" key="7">
    <source>
        <dbReference type="EMBL" id="PPQ26868.1"/>
    </source>
</evidence>
<dbReference type="RefSeq" id="WP_104522264.1">
    <property type="nucleotide sequence ID" value="NZ_NHRY01000264.1"/>
</dbReference>
<sequence>MNLQITGTSLFLPIFVSLVAFCSFAWALRGHFVTVGRIPQGMRLLSAASLLSYLAYLGLLFRQGHGSAAGTMPGLTGFAASLMLFWWTVAETRRHRLRLAYSDAGPDRIHAGGPYAFVRHPFYLSYIIFWISTALIAGSWQWVMAVILTLWYVRIARGEERRFGSSGLSLAYDGYRQRTGMLLPRLRRRPRTFSSAAGRTELPGQPTGSRPPPRPLPSQSSQ</sequence>
<comment type="caution">
    <text evidence="7">The sequence shown here is derived from an EMBL/GenBank/DDBJ whole genome shotgun (WGS) entry which is preliminary data.</text>
</comment>
<dbReference type="GO" id="GO:0012505">
    <property type="term" value="C:endomembrane system"/>
    <property type="evidence" value="ECO:0007669"/>
    <property type="project" value="UniProtKB-SubCell"/>
</dbReference>
<feature type="transmembrane region" description="Helical" evidence="6">
    <location>
        <begin position="68"/>
        <end position="89"/>
    </location>
</feature>
<dbReference type="Proteomes" id="UP000239724">
    <property type="component" value="Unassembled WGS sequence"/>
</dbReference>
<dbReference type="AlphaFoldDB" id="A0A2S6MWY7"/>
<evidence type="ECO:0000256" key="2">
    <source>
        <dbReference type="ARBA" id="ARBA00022692"/>
    </source>
</evidence>
<dbReference type="InterPro" id="IPR007318">
    <property type="entry name" value="Phopholipid_MeTrfase"/>
</dbReference>
<gene>
    <name evidence="7" type="ORF">CCS01_28735</name>
</gene>
<evidence type="ECO:0000256" key="1">
    <source>
        <dbReference type="ARBA" id="ARBA00004127"/>
    </source>
</evidence>